<organism evidence="1 2">
    <name type="scientific">Mycena chlorophos</name>
    <name type="common">Agaric fungus</name>
    <name type="synonym">Agaricus chlorophos</name>
    <dbReference type="NCBI Taxonomy" id="658473"/>
    <lineage>
        <taxon>Eukaryota</taxon>
        <taxon>Fungi</taxon>
        <taxon>Dikarya</taxon>
        <taxon>Basidiomycota</taxon>
        <taxon>Agaricomycotina</taxon>
        <taxon>Agaricomycetes</taxon>
        <taxon>Agaricomycetidae</taxon>
        <taxon>Agaricales</taxon>
        <taxon>Marasmiineae</taxon>
        <taxon>Mycenaceae</taxon>
        <taxon>Mycena</taxon>
    </lineage>
</organism>
<gene>
    <name evidence="1" type="ORF">MCHLO_05582</name>
</gene>
<dbReference type="Proteomes" id="UP000815677">
    <property type="component" value="Unassembled WGS sequence"/>
</dbReference>
<sequence length="214" mass="25080">MGRAAHYHTQEARAAARAQQKAAWEKTEGGRFIRKQQRQASSRRHTVTTHIPRLPPLPSKLYTWLKCPGSLNYSKEPEFRKALHDDYDETPIAHWLEDPPFEVPDEYQPTGVGPTYHAQTKKLVHAVHARHMPAVQAREATRRQLEGQLGPFYAMNAWRNQAQHLLYRWHGCLRRAAEYDVTVQPREHAMWLVHMHWLSVELDRLFHLKFLKSS</sequence>
<protein>
    <submittedName>
        <fullName evidence="1">Uncharacterized protein</fullName>
    </submittedName>
</protein>
<evidence type="ECO:0000313" key="2">
    <source>
        <dbReference type="Proteomes" id="UP000815677"/>
    </source>
</evidence>
<accession>A0ABQ0LAY1</accession>
<reference evidence="1" key="1">
    <citation type="submission" date="2014-09" db="EMBL/GenBank/DDBJ databases">
        <title>Genome sequence of the luminous mushroom Mycena chlorophos for searching fungal bioluminescence genes.</title>
        <authorList>
            <person name="Tanaka Y."/>
            <person name="Kasuga D."/>
            <person name="Oba Y."/>
            <person name="Hase S."/>
            <person name="Sato K."/>
            <person name="Oba Y."/>
            <person name="Sakakibara Y."/>
        </authorList>
    </citation>
    <scope>NUCLEOTIDE SEQUENCE</scope>
</reference>
<dbReference type="EMBL" id="DF844313">
    <property type="protein sequence ID" value="GAT48150.1"/>
    <property type="molecule type" value="Genomic_DNA"/>
</dbReference>
<name>A0ABQ0LAY1_MYCCL</name>
<evidence type="ECO:0000313" key="1">
    <source>
        <dbReference type="EMBL" id="GAT48150.1"/>
    </source>
</evidence>
<proteinExistence type="predicted"/>
<keyword evidence="2" id="KW-1185">Reference proteome</keyword>